<evidence type="ECO:0000259" key="8">
    <source>
        <dbReference type="Pfam" id="PF08340"/>
    </source>
</evidence>
<keyword evidence="10" id="KW-1185">Reference proteome</keyword>
<comment type="cofactor">
    <cofactor evidence="1">
        <name>a divalent metal cation</name>
        <dbReference type="ChEBI" id="CHEBI:60240"/>
    </cofactor>
</comment>
<gene>
    <name evidence="9" type="ordered locus">Dester_0179</name>
</gene>
<dbReference type="AlphaFoldDB" id="F0S1A5"/>
<dbReference type="NCBIfam" id="TIGR00255">
    <property type="entry name" value="YicC/YloC family endoribonuclease"/>
    <property type="match status" value="1"/>
</dbReference>
<evidence type="ECO:0000313" key="10">
    <source>
        <dbReference type="Proteomes" id="UP000007102"/>
    </source>
</evidence>
<proteinExistence type="inferred from homology"/>
<dbReference type="GO" id="GO:0004521">
    <property type="term" value="F:RNA endonuclease activity"/>
    <property type="evidence" value="ECO:0007669"/>
    <property type="project" value="InterPro"/>
</dbReference>
<evidence type="ECO:0000259" key="7">
    <source>
        <dbReference type="Pfam" id="PF03755"/>
    </source>
</evidence>
<name>F0S1A5_DESTD</name>
<dbReference type="GO" id="GO:0016787">
    <property type="term" value="F:hydrolase activity"/>
    <property type="evidence" value="ECO:0007669"/>
    <property type="project" value="UniProtKB-KW"/>
</dbReference>
<dbReference type="OrthoDB" id="9771229at2"/>
<feature type="coiled-coil region" evidence="6">
    <location>
        <begin position="127"/>
        <end position="187"/>
    </location>
</feature>
<dbReference type="STRING" id="868864.Dester_0179"/>
<evidence type="ECO:0008006" key="11">
    <source>
        <dbReference type="Google" id="ProtNLM"/>
    </source>
</evidence>
<feature type="domain" description="Endoribonuclease YicC-like C-terminal" evidence="8">
    <location>
        <begin position="172"/>
        <end position="292"/>
    </location>
</feature>
<dbReference type="InterPro" id="IPR005229">
    <property type="entry name" value="YicC/YloC-like"/>
</dbReference>
<dbReference type="InterPro" id="IPR013527">
    <property type="entry name" value="YicC-like_N"/>
</dbReference>
<evidence type="ECO:0000256" key="6">
    <source>
        <dbReference type="SAM" id="Coils"/>
    </source>
</evidence>
<dbReference type="Pfam" id="PF03755">
    <property type="entry name" value="YicC-like_N"/>
    <property type="match status" value="1"/>
</dbReference>
<accession>F0S1A5</accession>
<evidence type="ECO:0000256" key="5">
    <source>
        <dbReference type="ARBA" id="ARBA00035648"/>
    </source>
</evidence>
<dbReference type="PANTHER" id="PTHR30636:SF3">
    <property type="entry name" value="UPF0701 PROTEIN YICC"/>
    <property type="match status" value="1"/>
</dbReference>
<keyword evidence="2" id="KW-0540">Nuclease</keyword>
<evidence type="ECO:0000256" key="4">
    <source>
        <dbReference type="ARBA" id="ARBA00022801"/>
    </source>
</evidence>
<reference evidence="9 10" key="1">
    <citation type="journal article" date="2011" name="Stand. Genomic Sci.">
        <title>Complete genome sequence of the thermophilic sulfur-reducer Desulfurobacterium thermolithotrophum type strain (BSA(T)) from a deep-sea hydrothermal vent.</title>
        <authorList>
            <person name="Goker M."/>
            <person name="Daligault H."/>
            <person name="Mwirichia R."/>
            <person name="Lapidus A."/>
            <person name="Lucas S."/>
            <person name="Deshpande S."/>
            <person name="Pagani I."/>
            <person name="Tapia R."/>
            <person name="Cheng J.F."/>
            <person name="Goodwin L."/>
            <person name="Pitluck S."/>
            <person name="Liolios K."/>
            <person name="Ivanova N."/>
            <person name="Mavromatis K."/>
            <person name="Mikhailova N."/>
            <person name="Pati A."/>
            <person name="Chen A."/>
            <person name="Palaniappan K."/>
            <person name="Han C."/>
            <person name="Land M."/>
            <person name="Hauser L."/>
            <person name="Pan C."/>
            <person name="Brambilla E.M."/>
            <person name="Rohde M."/>
            <person name="Spring S."/>
            <person name="Sikorski J."/>
            <person name="Wirth R."/>
            <person name="Detter J.C."/>
            <person name="Woyke T."/>
            <person name="Bristow J."/>
            <person name="Eisen J.A."/>
            <person name="Markowitz V."/>
            <person name="Hugenholtz P."/>
            <person name="Kyrpides N.C."/>
            <person name="Klenk H.P."/>
        </authorList>
    </citation>
    <scope>NUCLEOTIDE SEQUENCE [LARGE SCALE GENOMIC DNA]</scope>
    <source>
        <strain evidence="10">DSM 11699 / BSA</strain>
    </source>
</reference>
<evidence type="ECO:0000313" key="9">
    <source>
        <dbReference type="EMBL" id="ADY72836.1"/>
    </source>
</evidence>
<dbReference type="eggNOG" id="COG1561">
    <property type="taxonomic scope" value="Bacteria"/>
</dbReference>
<dbReference type="KEGG" id="dte:Dester_0179"/>
<evidence type="ECO:0000256" key="3">
    <source>
        <dbReference type="ARBA" id="ARBA00022759"/>
    </source>
</evidence>
<protein>
    <recommendedName>
        <fullName evidence="11">YicC-like domain-containing protein</fullName>
    </recommendedName>
</protein>
<keyword evidence="6" id="KW-0175">Coiled coil</keyword>
<dbReference type="Proteomes" id="UP000007102">
    <property type="component" value="Chromosome"/>
</dbReference>
<feature type="domain" description="Endoribonuclease YicC-like N-terminal" evidence="7">
    <location>
        <begin position="1"/>
        <end position="153"/>
    </location>
</feature>
<dbReference type="EMBL" id="CP002543">
    <property type="protein sequence ID" value="ADY72836.1"/>
    <property type="molecule type" value="Genomic_DNA"/>
</dbReference>
<dbReference type="HOGENOM" id="CLU_076609_0_0_0"/>
<dbReference type="PANTHER" id="PTHR30636">
    <property type="entry name" value="UPF0701 PROTEIN YICC"/>
    <property type="match status" value="1"/>
</dbReference>
<sequence length="292" mass="34053">MKSMTGFGKCTKANEEIEVSVEIRTLNGKSLRVRYSLPRAFNPFLNEINNIIRDYIKRGEVDLHIRYRLSPNTTVPVTINYKEALKYIQASDRIGALSGRKIEVSLRDLLSIPDLFMKEEIDLTSHSEILFEALKGALEEVEEARRKEGEKLKAYCEERLKVIEEVLKELQSQIKDIEKRLFERLKEKVEKLLSIEEFSEDFQKRIELEVALLAEKQDVSEEISRLHTHIARFRELLEFNEPVGKTLDFLCQEIHREINTLGNKIKEVDITEPVLKIKTEVAKLKEQVQNIE</sequence>
<comment type="similarity">
    <text evidence="5">Belongs to the YicC/YloC family.</text>
</comment>
<organism evidence="9 10">
    <name type="scientific">Desulfurobacterium thermolithotrophum (strain DSM 11699 / BSA)</name>
    <dbReference type="NCBI Taxonomy" id="868864"/>
    <lineage>
        <taxon>Bacteria</taxon>
        <taxon>Pseudomonadati</taxon>
        <taxon>Aquificota</taxon>
        <taxon>Aquificia</taxon>
        <taxon>Desulfurobacteriales</taxon>
        <taxon>Desulfurobacteriaceae</taxon>
        <taxon>Desulfurobacterium</taxon>
    </lineage>
</organism>
<keyword evidence="4" id="KW-0378">Hydrolase</keyword>
<dbReference type="FunCoup" id="F0S1A5">
    <property type="interactions" value="207"/>
</dbReference>
<dbReference type="Pfam" id="PF08340">
    <property type="entry name" value="YicC-like_C"/>
    <property type="match status" value="1"/>
</dbReference>
<evidence type="ECO:0000256" key="1">
    <source>
        <dbReference type="ARBA" id="ARBA00001968"/>
    </source>
</evidence>
<dbReference type="InParanoid" id="F0S1A5"/>
<keyword evidence="3" id="KW-0255">Endonuclease</keyword>
<reference evidence="10" key="2">
    <citation type="submission" date="2011-02" db="EMBL/GenBank/DDBJ databases">
        <title>The complete genome of Desulfurobacterium thermolithotrophum DSM 11699.</title>
        <authorList>
            <consortium name="US DOE Joint Genome Institute (JGI-PGF)"/>
            <person name="Lucas S."/>
            <person name="Copeland A."/>
            <person name="Lapidus A."/>
            <person name="Bruce D."/>
            <person name="Goodwin L."/>
            <person name="Pitluck S."/>
            <person name="Kyrpides N."/>
            <person name="Mavromatis K."/>
            <person name="Pagani I."/>
            <person name="Ivanova N."/>
            <person name="Mikhailova N."/>
            <person name="Daligault H."/>
            <person name="Detter J.C."/>
            <person name="Tapia R."/>
            <person name="Han C."/>
            <person name="Land M."/>
            <person name="Hauser L."/>
            <person name="Markowitz V."/>
            <person name="Cheng J.-F."/>
            <person name="Hugenholtz P."/>
            <person name="Woyke T."/>
            <person name="Wu D."/>
            <person name="Spring S."/>
            <person name="Brambilla E."/>
            <person name="Klenk H.-P."/>
            <person name="Eisen J.A."/>
        </authorList>
    </citation>
    <scope>NUCLEOTIDE SEQUENCE [LARGE SCALE GENOMIC DNA]</scope>
    <source>
        <strain evidence="10">DSM 11699 / BSA</strain>
    </source>
</reference>
<dbReference type="InterPro" id="IPR013551">
    <property type="entry name" value="YicC-like_C"/>
</dbReference>
<evidence type="ECO:0000256" key="2">
    <source>
        <dbReference type="ARBA" id="ARBA00022722"/>
    </source>
</evidence>